<evidence type="ECO:0000256" key="5">
    <source>
        <dbReference type="ARBA" id="ARBA00022840"/>
    </source>
</evidence>
<dbReference type="RefSeq" id="WP_345438729.1">
    <property type="nucleotide sequence ID" value="NZ_BAABKO010000003.1"/>
</dbReference>
<evidence type="ECO:0000256" key="4">
    <source>
        <dbReference type="ARBA" id="ARBA00022741"/>
    </source>
</evidence>
<dbReference type="SMART" id="SM00382">
    <property type="entry name" value="AAA"/>
    <property type="match status" value="2"/>
</dbReference>
<evidence type="ECO:0000313" key="9">
    <source>
        <dbReference type="EMBL" id="GAA4775630.1"/>
    </source>
</evidence>
<feature type="domain" description="ABC transporter" evidence="8">
    <location>
        <begin position="12"/>
        <end position="247"/>
    </location>
</feature>
<feature type="domain" description="ABC transporter" evidence="8">
    <location>
        <begin position="259"/>
        <end position="496"/>
    </location>
</feature>
<proteinExistence type="predicted"/>
<comment type="caution">
    <text evidence="9">The sequence shown here is derived from an EMBL/GenBank/DDBJ whole genome shotgun (WGS) entry which is preliminary data.</text>
</comment>
<keyword evidence="3" id="KW-0762">Sugar transport</keyword>
<dbReference type="GO" id="GO:0005524">
    <property type="term" value="F:ATP binding"/>
    <property type="evidence" value="ECO:0007669"/>
    <property type="project" value="UniProtKB-KW"/>
</dbReference>
<dbReference type="PANTHER" id="PTHR43790">
    <property type="entry name" value="CARBOHYDRATE TRANSPORT ATP-BINDING PROTEIN MG119-RELATED"/>
    <property type="match status" value="1"/>
</dbReference>
<evidence type="ECO:0000256" key="2">
    <source>
        <dbReference type="ARBA" id="ARBA00022475"/>
    </source>
</evidence>
<accession>A0ABP9A768</accession>
<dbReference type="Pfam" id="PF00005">
    <property type="entry name" value="ABC_tran"/>
    <property type="match status" value="2"/>
</dbReference>
<name>A0ABP9A768_9MICO</name>
<dbReference type="Proteomes" id="UP001501645">
    <property type="component" value="Unassembled WGS sequence"/>
</dbReference>
<evidence type="ECO:0000259" key="8">
    <source>
        <dbReference type="PROSITE" id="PS50893"/>
    </source>
</evidence>
<keyword evidence="10" id="KW-1185">Reference proteome</keyword>
<reference evidence="10" key="1">
    <citation type="journal article" date="2019" name="Int. J. Syst. Evol. Microbiol.">
        <title>The Global Catalogue of Microorganisms (GCM) 10K type strain sequencing project: providing services to taxonomists for standard genome sequencing and annotation.</title>
        <authorList>
            <consortium name="The Broad Institute Genomics Platform"/>
            <consortium name="The Broad Institute Genome Sequencing Center for Infectious Disease"/>
            <person name="Wu L."/>
            <person name="Ma J."/>
        </authorList>
    </citation>
    <scope>NUCLEOTIDE SEQUENCE [LARGE SCALE GENOMIC DNA]</scope>
    <source>
        <strain evidence="10">JCM 18537</strain>
    </source>
</reference>
<keyword evidence="4" id="KW-0547">Nucleotide-binding</keyword>
<dbReference type="InterPro" id="IPR003593">
    <property type="entry name" value="AAA+_ATPase"/>
</dbReference>
<dbReference type="InterPro" id="IPR050107">
    <property type="entry name" value="ABC_carbohydrate_import_ATPase"/>
</dbReference>
<dbReference type="Gene3D" id="3.40.50.300">
    <property type="entry name" value="P-loop containing nucleotide triphosphate hydrolases"/>
    <property type="match status" value="2"/>
</dbReference>
<dbReference type="CDD" id="cd03215">
    <property type="entry name" value="ABC_Carb_Monos_II"/>
    <property type="match status" value="1"/>
</dbReference>
<dbReference type="EMBL" id="BAABKO010000003">
    <property type="protein sequence ID" value="GAA4775630.1"/>
    <property type="molecule type" value="Genomic_DNA"/>
</dbReference>
<dbReference type="SUPFAM" id="SSF52540">
    <property type="entry name" value="P-loop containing nucleoside triphosphate hydrolases"/>
    <property type="match status" value="2"/>
</dbReference>
<protein>
    <submittedName>
        <fullName evidence="9">Sugar ABC transporter ATP-binding protein</fullName>
    </submittedName>
</protein>
<dbReference type="PROSITE" id="PS50893">
    <property type="entry name" value="ABC_TRANSPORTER_2"/>
    <property type="match status" value="2"/>
</dbReference>
<keyword evidence="5 9" id="KW-0067">ATP-binding</keyword>
<dbReference type="PANTHER" id="PTHR43790:SF3">
    <property type="entry name" value="D-ALLOSE IMPORT ATP-BINDING PROTEIN ALSA-RELATED"/>
    <property type="match status" value="1"/>
</dbReference>
<keyword evidence="7" id="KW-0472">Membrane</keyword>
<evidence type="ECO:0000313" key="10">
    <source>
        <dbReference type="Proteomes" id="UP001501645"/>
    </source>
</evidence>
<organism evidence="9 10">
    <name type="scientific">Microbacterium gilvum</name>
    <dbReference type="NCBI Taxonomy" id="1336204"/>
    <lineage>
        <taxon>Bacteria</taxon>
        <taxon>Bacillati</taxon>
        <taxon>Actinomycetota</taxon>
        <taxon>Actinomycetes</taxon>
        <taxon>Micrococcales</taxon>
        <taxon>Microbacteriaceae</taxon>
        <taxon>Microbacterium</taxon>
    </lineage>
</organism>
<evidence type="ECO:0000256" key="3">
    <source>
        <dbReference type="ARBA" id="ARBA00022597"/>
    </source>
</evidence>
<keyword evidence="1" id="KW-0813">Transport</keyword>
<evidence type="ECO:0000256" key="1">
    <source>
        <dbReference type="ARBA" id="ARBA00022448"/>
    </source>
</evidence>
<dbReference type="InterPro" id="IPR027417">
    <property type="entry name" value="P-loop_NTPase"/>
</dbReference>
<sequence>MPARDPDAPPVLELRRVVKSFGPVVALRSASLVLEAGSVHALVGENGAGKSTTVGVIAGVHRRDGGRFEIDGEVVDFASTAQARDAGIAVIYQEPTLFGHLSVVENIFMGRQPRGRVGIDRRAMRDEVLRVFGRLGVRIDPDLPADGLSIADRQIVEIAKALTLDARILVMDEPTSALSGAEAERLFAIVRSLRDDGRAILFISHRFAEIFDLCDTVTVMRDGAFVDTVPIDDTTVDELVAAMVGRDVTELYPKQAAPIGETVLRVSGLTRVGAFRDVSFEVRSGEIVGLAGLVGSGRSALARAVFGVDRYDAGRVEVAGAAVRPGAPAAAIRAGMALLPSDRRRHGVVPAMSVARSIALAARGRLARSGLLTSRAERAVSRAWVERLRIRASALDAPVGTLSGGSQQRVVLAKWLATGPRLLIVDEPTRGIDVASKAEVHRLLSALAAEGMAVLMISSELPEVLGMADRVLVMREGRIAADLPRDAATPEAVIRAATGG</sequence>
<dbReference type="CDD" id="cd03216">
    <property type="entry name" value="ABC_Carb_Monos_I"/>
    <property type="match status" value="1"/>
</dbReference>
<evidence type="ECO:0000256" key="6">
    <source>
        <dbReference type="ARBA" id="ARBA00022967"/>
    </source>
</evidence>
<keyword evidence="6" id="KW-1278">Translocase</keyword>
<evidence type="ECO:0000256" key="7">
    <source>
        <dbReference type="ARBA" id="ARBA00023136"/>
    </source>
</evidence>
<dbReference type="InterPro" id="IPR003439">
    <property type="entry name" value="ABC_transporter-like_ATP-bd"/>
</dbReference>
<gene>
    <name evidence="9" type="ORF">GCM10023351_20190</name>
</gene>
<keyword evidence="2" id="KW-1003">Cell membrane</keyword>